<dbReference type="EMBL" id="UYSU01037342">
    <property type="protein sequence ID" value="VDL98916.1"/>
    <property type="molecule type" value="Genomic_DNA"/>
</dbReference>
<accession>A0A183T7T3</accession>
<gene>
    <name evidence="1" type="ORF">SSLN_LOCUS12531</name>
</gene>
<protein>
    <submittedName>
        <fullName evidence="3">Transposase</fullName>
    </submittedName>
</protein>
<dbReference type="WBParaSite" id="SSLN_0001300301-mRNA-1">
    <property type="protein sequence ID" value="SSLN_0001300301-mRNA-1"/>
    <property type="gene ID" value="SSLN_0001300301"/>
</dbReference>
<evidence type="ECO:0000313" key="3">
    <source>
        <dbReference type="WBParaSite" id="SSLN_0001300301-mRNA-1"/>
    </source>
</evidence>
<reference evidence="3" key="1">
    <citation type="submission" date="2016-06" db="UniProtKB">
        <authorList>
            <consortium name="WormBaseParasite"/>
        </authorList>
    </citation>
    <scope>IDENTIFICATION</scope>
</reference>
<name>A0A183T7T3_SCHSO</name>
<proteinExistence type="predicted"/>
<evidence type="ECO:0000313" key="2">
    <source>
        <dbReference type="Proteomes" id="UP000275846"/>
    </source>
</evidence>
<organism evidence="3">
    <name type="scientific">Schistocephalus solidus</name>
    <name type="common">Tapeworm</name>
    <dbReference type="NCBI Taxonomy" id="70667"/>
    <lineage>
        <taxon>Eukaryota</taxon>
        <taxon>Metazoa</taxon>
        <taxon>Spiralia</taxon>
        <taxon>Lophotrochozoa</taxon>
        <taxon>Platyhelminthes</taxon>
        <taxon>Cestoda</taxon>
        <taxon>Eucestoda</taxon>
        <taxon>Diphyllobothriidea</taxon>
        <taxon>Diphyllobothriidae</taxon>
        <taxon>Schistocephalus</taxon>
    </lineage>
</organism>
<dbReference type="AlphaFoldDB" id="A0A183T7T3"/>
<reference evidence="1 2" key="2">
    <citation type="submission" date="2018-11" db="EMBL/GenBank/DDBJ databases">
        <authorList>
            <consortium name="Pathogen Informatics"/>
        </authorList>
    </citation>
    <scope>NUCLEOTIDE SEQUENCE [LARGE SCALE GENOMIC DNA]</scope>
    <source>
        <strain evidence="1 2">NST_G2</strain>
    </source>
</reference>
<dbReference type="Proteomes" id="UP000275846">
    <property type="component" value="Unassembled WGS sequence"/>
</dbReference>
<keyword evidence="2" id="KW-1185">Reference proteome</keyword>
<sequence>MHPRSRRWQLLDYALVRRRARQDVLVNKAIRDADGWTDLRLVISQMRLRLQPRRRPQDAAALYSNGPRAFTHCMGLLGHLRI</sequence>
<evidence type="ECO:0000313" key="1">
    <source>
        <dbReference type="EMBL" id="VDL98916.1"/>
    </source>
</evidence>
<dbReference type="OrthoDB" id="410381at2759"/>